<dbReference type="InterPro" id="IPR012341">
    <property type="entry name" value="6hp_glycosidase-like_sf"/>
</dbReference>
<dbReference type="AlphaFoldDB" id="A0A0F9B188"/>
<dbReference type="EMBL" id="LAZR01043254">
    <property type="protein sequence ID" value="KKL07537.1"/>
    <property type="molecule type" value="Genomic_DNA"/>
</dbReference>
<protein>
    <recommendedName>
        <fullName evidence="2">DUF255 domain-containing protein</fullName>
    </recommendedName>
</protein>
<organism evidence="1">
    <name type="scientific">marine sediment metagenome</name>
    <dbReference type="NCBI Taxonomy" id="412755"/>
    <lineage>
        <taxon>unclassified sequences</taxon>
        <taxon>metagenomes</taxon>
        <taxon>ecological metagenomes</taxon>
    </lineage>
</organism>
<evidence type="ECO:0008006" key="2">
    <source>
        <dbReference type="Google" id="ProtNLM"/>
    </source>
</evidence>
<dbReference type="PANTHER" id="PTHR42899">
    <property type="entry name" value="SPERMATOGENESIS-ASSOCIATED PROTEIN 20"/>
    <property type="match status" value="1"/>
</dbReference>
<gene>
    <name evidence="1" type="ORF">LCGC14_2585040</name>
</gene>
<name>A0A0F9B188_9ZZZZ</name>
<dbReference type="PANTHER" id="PTHR42899:SF1">
    <property type="entry name" value="SPERMATOGENESIS-ASSOCIATED PROTEIN 20"/>
    <property type="match status" value="1"/>
</dbReference>
<dbReference type="InterPro" id="IPR008928">
    <property type="entry name" value="6-hairpin_glycosidase_sf"/>
</dbReference>
<sequence>MATKTLDAMAAGGLHDHLGGGFHRYSTDAAWLVPHFEKMLYDNGQLMRVYARAYSLTGNQDYRRVVEGIFQWLGREMTSREGGFYSALDADSLNEQGHAEEGLFYVWTPAQIIDAVGETDGKLFIDVYGITEEGNFRDEASGTATGHNIPFLAGPLAEKAEELQ</sequence>
<dbReference type="InterPro" id="IPR024705">
    <property type="entry name" value="Ssp411"/>
</dbReference>
<dbReference type="GO" id="GO:0005975">
    <property type="term" value="P:carbohydrate metabolic process"/>
    <property type="evidence" value="ECO:0007669"/>
    <property type="project" value="InterPro"/>
</dbReference>
<dbReference type="SUPFAM" id="SSF48208">
    <property type="entry name" value="Six-hairpin glycosidases"/>
    <property type="match status" value="1"/>
</dbReference>
<comment type="caution">
    <text evidence="1">The sequence shown here is derived from an EMBL/GenBank/DDBJ whole genome shotgun (WGS) entry which is preliminary data.</text>
</comment>
<reference evidence="1" key="1">
    <citation type="journal article" date="2015" name="Nature">
        <title>Complex archaea that bridge the gap between prokaryotes and eukaryotes.</title>
        <authorList>
            <person name="Spang A."/>
            <person name="Saw J.H."/>
            <person name="Jorgensen S.L."/>
            <person name="Zaremba-Niedzwiedzka K."/>
            <person name="Martijn J."/>
            <person name="Lind A.E."/>
            <person name="van Eijk R."/>
            <person name="Schleper C."/>
            <person name="Guy L."/>
            <person name="Ettema T.J."/>
        </authorList>
    </citation>
    <scope>NUCLEOTIDE SEQUENCE</scope>
</reference>
<dbReference type="Gene3D" id="1.50.10.10">
    <property type="match status" value="1"/>
</dbReference>
<accession>A0A0F9B188</accession>
<proteinExistence type="predicted"/>
<feature type="non-terminal residue" evidence="1">
    <location>
        <position position="164"/>
    </location>
</feature>
<evidence type="ECO:0000313" key="1">
    <source>
        <dbReference type="EMBL" id="KKL07537.1"/>
    </source>
</evidence>